<feature type="domain" description="Putative zinc-finger" evidence="2">
    <location>
        <begin position="1307"/>
        <end position="1328"/>
    </location>
</feature>
<protein>
    <recommendedName>
        <fullName evidence="2">Putative zinc-finger domain-containing protein</fullName>
    </recommendedName>
</protein>
<dbReference type="Proteomes" id="UP000077115">
    <property type="component" value="Unassembled WGS sequence"/>
</dbReference>
<feature type="compositionally biased region" description="Pro residues" evidence="1">
    <location>
        <begin position="527"/>
        <end position="544"/>
    </location>
</feature>
<name>A0A177WJJ5_BATDL</name>
<dbReference type="SUPFAM" id="SSF48452">
    <property type="entry name" value="TPR-like"/>
    <property type="match status" value="1"/>
</dbReference>
<feature type="region of interest" description="Disordered" evidence="1">
    <location>
        <begin position="607"/>
        <end position="639"/>
    </location>
</feature>
<dbReference type="GO" id="GO:0000178">
    <property type="term" value="C:exosome (RNase complex)"/>
    <property type="evidence" value="ECO:0007669"/>
    <property type="project" value="TreeGrafter"/>
</dbReference>
<reference evidence="3 4" key="2">
    <citation type="submission" date="2016-05" db="EMBL/GenBank/DDBJ databases">
        <title>Lineage-specific infection strategies underlie the spectrum of fungal disease in amphibians.</title>
        <authorList>
            <person name="Cuomo C.A."/>
            <person name="Farrer R.A."/>
            <person name="James T."/>
            <person name="Longcore J."/>
            <person name="Birren B."/>
        </authorList>
    </citation>
    <scope>NUCLEOTIDE SEQUENCE [LARGE SCALE GENOMIC DNA]</scope>
    <source>
        <strain evidence="3 4">JEL423</strain>
    </source>
</reference>
<dbReference type="GO" id="GO:0005634">
    <property type="term" value="C:nucleus"/>
    <property type="evidence" value="ECO:0007669"/>
    <property type="project" value="TreeGrafter"/>
</dbReference>
<dbReference type="PANTHER" id="PTHR21563:SF3">
    <property type="entry name" value="ZINC FINGER C3H1 DOMAIN-CONTAINING PROTEIN"/>
    <property type="match status" value="1"/>
</dbReference>
<feature type="compositionally biased region" description="Polar residues" evidence="1">
    <location>
        <begin position="257"/>
        <end position="282"/>
    </location>
</feature>
<feature type="region of interest" description="Disordered" evidence="1">
    <location>
        <begin position="527"/>
        <end position="558"/>
    </location>
</feature>
<feature type="compositionally biased region" description="Polar residues" evidence="1">
    <location>
        <begin position="547"/>
        <end position="557"/>
    </location>
</feature>
<evidence type="ECO:0000256" key="1">
    <source>
        <dbReference type="SAM" id="MobiDB-lite"/>
    </source>
</evidence>
<feature type="region of interest" description="Disordered" evidence="1">
    <location>
        <begin position="748"/>
        <end position="776"/>
    </location>
</feature>
<feature type="region of interest" description="Disordered" evidence="1">
    <location>
        <begin position="240"/>
        <end position="282"/>
    </location>
</feature>
<reference evidence="3 4" key="1">
    <citation type="submission" date="2006-10" db="EMBL/GenBank/DDBJ databases">
        <title>The Genome Sequence of Batrachochytrium dendrobatidis JEL423.</title>
        <authorList>
            <consortium name="The Broad Institute Genome Sequencing Platform"/>
            <person name="Birren B."/>
            <person name="Lander E."/>
            <person name="Galagan J."/>
            <person name="Cuomo C."/>
            <person name="Devon K."/>
            <person name="Jaffe D."/>
            <person name="Butler J."/>
            <person name="Alvarez P."/>
            <person name="Gnerre S."/>
            <person name="Grabherr M."/>
            <person name="Kleber M."/>
            <person name="Mauceli E."/>
            <person name="Brockman W."/>
            <person name="Young S."/>
            <person name="LaButti K."/>
            <person name="Sykes S."/>
            <person name="DeCaprio D."/>
            <person name="Crawford M."/>
            <person name="Koehrsen M."/>
            <person name="Engels R."/>
            <person name="Montgomery P."/>
            <person name="Pearson M."/>
            <person name="Howarth C."/>
            <person name="Larson L."/>
            <person name="White J."/>
            <person name="O'Leary S."/>
            <person name="Kodira C."/>
            <person name="Zeng Q."/>
            <person name="Yandava C."/>
            <person name="Alvarado L."/>
            <person name="Longcore J."/>
            <person name="James T."/>
        </authorList>
    </citation>
    <scope>NUCLEOTIDE SEQUENCE [LARGE SCALE GENOMIC DNA]</scope>
    <source>
        <strain evidence="3 4">JEL423</strain>
    </source>
</reference>
<organism evidence="3 4">
    <name type="scientific">Batrachochytrium dendrobatidis (strain JEL423)</name>
    <dbReference type="NCBI Taxonomy" id="403673"/>
    <lineage>
        <taxon>Eukaryota</taxon>
        <taxon>Fungi</taxon>
        <taxon>Fungi incertae sedis</taxon>
        <taxon>Chytridiomycota</taxon>
        <taxon>Chytridiomycota incertae sedis</taxon>
        <taxon>Chytridiomycetes</taxon>
        <taxon>Rhizophydiales</taxon>
        <taxon>Rhizophydiales incertae sedis</taxon>
        <taxon>Batrachochytrium</taxon>
    </lineage>
</organism>
<dbReference type="Pfam" id="PF10650">
    <property type="entry name" value="zf-C3H1"/>
    <property type="match status" value="1"/>
</dbReference>
<dbReference type="STRING" id="403673.A0A177WJJ5"/>
<evidence type="ECO:0000313" key="3">
    <source>
        <dbReference type="EMBL" id="OAJ40253.1"/>
    </source>
</evidence>
<dbReference type="PANTHER" id="PTHR21563">
    <property type="entry name" value="ZINC FINGER C3H1 DOMAIN-CONTAINING PROTEIN"/>
    <property type="match status" value="1"/>
</dbReference>
<dbReference type="InterPro" id="IPR003107">
    <property type="entry name" value="HAT"/>
</dbReference>
<evidence type="ECO:0000259" key="2">
    <source>
        <dbReference type="Pfam" id="PF10650"/>
    </source>
</evidence>
<dbReference type="Gene3D" id="1.25.40.10">
    <property type="entry name" value="Tetratricopeptide repeat domain"/>
    <property type="match status" value="1"/>
</dbReference>
<dbReference type="InterPro" id="IPR011990">
    <property type="entry name" value="TPR-like_helical_dom_sf"/>
</dbReference>
<dbReference type="InterPro" id="IPR019607">
    <property type="entry name" value="Putative_zinc-finger_domain"/>
</dbReference>
<dbReference type="VEuPathDB" id="FungiDB:BDEG_24016"/>
<sequence>MDLAALRQAALLSLKSKRATNKTVSANTQTANTTETITKNTADSLGLTHESVNQSIVVAANSTVKALDNSKNTGLGSLITPVSTGMYALNESELFITPSLPFVPTIPLSNINCESVHINSLITNASMHELIQHVDKITSSQCAYSSSALSIQPIDDDGFNTVIGAPALISDDAVVNFGESHIQNQHAPIHKTNDDAREDGEISEAEGTQVLVEKKLQIHNEKDPFLLDEYESGREEVLSKKVKKREKRLKQRHVDQLRQQQPKSRPSPFKQNSTHNIGHSSAYQHNSPQLQYISTPNFDFPQQSIQFGATVPMLHQMSPMHISETVHPPAFPPLAFAPKLLPASFMNPPPSALPEFNNAAFNSPHMHMFPNMIPHSTDIAYCPAPSIPNAPMVLAAILCQLPDFFLLSKFLDLSPQMQANTLLTSPQLWPNIRDQICMLSSLGIELSQLPDFGIHAEIVQACLNYVIEQQNYHPSTVVGQQLITVTEPFSSNGFVNSIANNQNLFFEIPKNLPPAANVNYTDTFLPPPPPFPLQYSSPPPPPPSLSARNTHTNSALHSSPHIDLTKSFNDVVHSESTSIQSHTVEAIPAVNLIHPCNGNTNVVMKNDQTEGGKDQSGSVLKETSTSDVSPPFITKNDPVSKSSAKVSAAAETCISVASFVDHSSLASVVSSSTSEPVSLTTKPFRRSSYQVAKGKSTITHSKNPSFAHPTIPKTRFVKERSSSYVIDLSDASDDGYCNTDHGLLRSKLPSRSTSLGGFESSKPSSQSDSIASHRSVRNSITGTSALEVRGNIAILKQRELEDKIKALNLEIQRKLQNKVSAVVPDSLVSDAVSLKPETGNESETEDMDMSLTDMESITDVTTPDPSLKNMFSEACVASAATPSVTKVIEPLPLLSSCLSSSTLPGKNSTDLIAIAPKTSASPQPAATSSSTSLISHSTDQKMLDLIIKSNLKAHSLLKAIQQQSSTMEQSILLQEHKESGIRELIAQNAKEKTKLDKQISTLKKQRMALSTSCTTFEKDLLNSRQLTVTRRSNLSEFKLREAKLMQDIANNSKRMLELEQKVASKGRKRSLSVDSSSPEYTFTPEPAGNISMPAISLPEAVQSSVESAFKRYKHTNNDAKSTASPAALAASLNLNMLSTLQNFRTDLLNDSSPKSTDQCNETPASPLVLEPLGLLSGCDQSESISDLASGLQGFSTIDPLYDFDGDCLQSVSELAALSNLSGIDKNTSPAADFIPLTRTHTLLETRHSISKSHNHVQSNSATLQTSFKSYTSPLSQFRSFQYTNQDSNDGTLHKLSSTGRLDPTKPLCQYETRGGRCSDTTCTGQHFRDMSMSDDELFAELMETSAHLLPSPELQILRQELHAKRRAGSSISGLISTVLVAIRQQETAVLDKNLFLSTKILATKPLQQEPSTSDHDQLYGKFRYLFDGQFSIPPPIPLLFMGLAKLARGDNVEEARYYDQAFTAEEYESMLETDPNNIKHWISYAVSQLKKPITTETIDKHSGNFNASLLILGRALIPNRLSECLWVLYIDLYQRRGEVKDVRELFQQAISFLPMSVGFWWMWMLFERTVDGGVPMMVLKDMMVHLTGSNSRLFTLEKQSEALLTCIIQTAQCLVSVSQLSKAIEYLTMFLNGQTPIVDWEAGFKIYPHTHSIECMLESHQAVVLLLTIHLVSFGFFPINAFYEYPHNYLVKPRFFLIDWNHSLCKKSLDTIETINGLFDSWLLQQSDVTVIKEKDAGIKDWFCSVIRNYCEMQRVLLCQCLKQIESDIYQWTSKDNFTLMNCIQCGLIDNDEILANVDKYLDGSAHSFALVNAICRIAFRHEKSDDVVVLLTNSIRKCFDGLLPVSISASWAQLSSTIELYQYVLGLDLFVSTSFEQAPQLKHTIQRSNLQSSIHLWQNFIILSAISGSEHQSQLTLFENALKSIKNNDSRSFIWMEYIQLHLPSNNTSATPPNIKQALYVFESAVADINTSVPHPFSTFSSERCEFLQPVPLHDNGWTTEFANHFVLNLDISLAENFIVFVVSQYSEIFISPRLLVRLLQAKKFDAARLILLHRLRNRLSGDDLWMLFIRLEAHCCAPAKRQSRIKWLVDQAKRYLKHNDLLLTHVR</sequence>
<feature type="compositionally biased region" description="Polar residues" evidence="1">
    <location>
        <begin position="749"/>
        <end position="776"/>
    </location>
</feature>
<dbReference type="OrthoDB" id="1922977at2759"/>
<dbReference type="InterPro" id="IPR039278">
    <property type="entry name" value="Red1"/>
</dbReference>
<evidence type="ECO:0000313" key="4">
    <source>
        <dbReference type="Proteomes" id="UP000077115"/>
    </source>
</evidence>
<gene>
    <name evidence="3" type="ORF">BDEG_24016</name>
</gene>
<dbReference type="GO" id="GO:0006396">
    <property type="term" value="P:RNA processing"/>
    <property type="evidence" value="ECO:0007669"/>
    <property type="project" value="InterPro"/>
</dbReference>
<proteinExistence type="predicted"/>
<dbReference type="EMBL" id="DS022304">
    <property type="protein sequence ID" value="OAJ40253.1"/>
    <property type="molecule type" value="Genomic_DNA"/>
</dbReference>
<accession>A0A177WJJ5</accession>
<feature type="compositionally biased region" description="Polar residues" evidence="1">
    <location>
        <begin position="615"/>
        <end position="628"/>
    </location>
</feature>
<dbReference type="SMART" id="SM00386">
    <property type="entry name" value="HAT"/>
    <property type="match status" value="4"/>
</dbReference>
<feature type="compositionally biased region" description="Basic residues" evidence="1">
    <location>
        <begin position="240"/>
        <end position="251"/>
    </location>
</feature>